<feature type="transmembrane region" description="Helical" evidence="8">
    <location>
        <begin position="169"/>
        <end position="189"/>
    </location>
</feature>
<dbReference type="Gene3D" id="3.90.550.10">
    <property type="entry name" value="Spore Coat Polysaccharide Biosynthesis Protein SpsA, Chain A"/>
    <property type="match status" value="1"/>
</dbReference>
<comment type="caution">
    <text evidence="10">The sequence shown here is derived from an EMBL/GenBank/DDBJ whole genome shotgun (WGS) entry which is preliminary data.</text>
</comment>
<keyword evidence="2" id="KW-0328">Glycosyltransferase</keyword>
<evidence type="ECO:0000256" key="8">
    <source>
        <dbReference type="SAM" id="Phobius"/>
    </source>
</evidence>
<feature type="transmembrane region" description="Helical" evidence="8">
    <location>
        <begin position="457"/>
        <end position="475"/>
    </location>
</feature>
<keyword evidence="6 8" id="KW-0472">Membrane</keyword>
<dbReference type="InterPro" id="IPR029044">
    <property type="entry name" value="Nucleotide-diphossugar_trans"/>
</dbReference>
<dbReference type="Pfam" id="PF13632">
    <property type="entry name" value="Glyco_trans_2_3"/>
    <property type="match status" value="1"/>
</dbReference>
<evidence type="ECO:0000256" key="3">
    <source>
        <dbReference type="ARBA" id="ARBA00022679"/>
    </source>
</evidence>
<dbReference type="Proteomes" id="UP000601789">
    <property type="component" value="Unassembled WGS sequence"/>
</dbReference>
<feature type="transmembrane region" description="Helical" evidence="8">
    <location>
        <begin position="146"/>
        <end position="163"/>
    </location>
</feature>
<dbReference type="SUPFAM" id="SSF53448">
    <property type="entry name" value="Nucleotide-diphospho-sugar transferases"/>
    <property type="match status" value="1"/>
</dbReference>
<feature type="transmembrane region" description="Helical" evidence="8">
    <location>
        <begin position="545"/>
        <end position="563"/>
    </location>
</feature>
<evidence type="ECO:0000313" key="11">
    <source>
        <dbReference type="Proteomes" id="UP000601789"/>
    </source>
</evidence>
<evidence type="ECO:0000256" key="1">
    <source>
        <dbReference type="ARBA" id="ARBA00004141"/>
    </source>
</evidence>
<comment type="subcellular location">
    <subcellularLocation>
        <location evidence="1">Membrane</location>
        <topology evidence="1">Multi-pass membrane protein</topology>
    </subcellularLocation>
</comment>
<feature type="compositionally biased region" description="Polar residues" evidence="7">
    <location>
        <begin position="578"/>
        <end position="588"/>
    </location>
</feature>
<evidence type="ECO:0000256" key="7">
    <source>
        <dbReference type="SAM" id="MobiDB-lite"/>
    </source>
</evidence>
<organism evidence="10 11">
    <name type="scientific">Aquamicrobium zhengzhouense</name>
    <dbReference type="NCBI Taxonomy" id="2781738"/>
    <lineage>
        <taxon>Bacteria</taxon>
        <taxon>Pseudomonadati</taxon>
        <taxon>Pseudomonadota</taxon>
        <taxon>Alphaproteobacteria</taxon>
        <taxon>Hyphomicrobiales</taxon>
        <taxon>Phyllobacteriaceae</taxon>
        <taxon>Aquamicrobium</taxon>
    </lineage>
</organism>
<sequence>MANDTGFAREALASGRIDEARFYQAIAAELGIGFISRISPQQIVMAADARLEGLSRSFGIPLTLLTDRHGNTVHVISRKDLDFGPLKKKIEEHPELARRLRIAPPSTLRKALIRRSSGRLLFDAQNAHALRSPDLSAGTVITGRQGILLGILFAAFAGCLAFTPHLTLLIIHLIAAITFLGCMVLRLLALQDARPVQRRHVQLGDPDELPIYSVIVALYREKEVVPQLLVALGMLQWPRSKLEIKIVCEADDAETLAALKAHRLHPCIEIVEVPPSLPRTKPKALAYALPLCSGELVTLYDAEDRPDPFQLAAAYAAFRREGPDLACVQAPLIISNSHSSILATMFAFEYAGLFRGLLPYLARKKVPLPLGGTSNHFRRSVLQEVGGWDPFNVTEDADLGVRFARYGYHVGIIRNPTLEDAPENLREWLPQRIRWFKGWMQTWLVHMRHPILLWRELGTSGFITVQILMFGMIVSSLVHPIFLVSVTYHCAILTTGDAAWMDGIYSLFVLIALLAGYATFIVLGWRSHPLPERPSLPKVILLTPVHWTLLSLAGWAALWELYWRPHHWHKTPHRRTATPRSANNSPQQKAAIPATVTNL</sequence>
<dbReference type="PANTHER" id="PTHR43867:SF2">
    <property type="entry name" value="CELLULOSE SYNTHASE CATALYTIC SUBUNIT A [UDP-FORMING]"/>
    <property type="match status" value="1"/>
</dbReference>
<dbReference type="InterPro" id="IPR050321">
    <property type="entry name" value="Glycosyltr_2/OpgH_subfam"/>
</dbReference>
<feature type="region of interest" description="Disordered" evidence="7">
    <location>
        <begin position="573"/>
        <end position="599"/>
    </location>
</feature>
<dbReference type="EMBL" id="JADGMQ010000006">
    <property type="protein sequence ID" value="MBI1621053.1"/>
    <property type="molecule type" value="Genomic_DNA"/>
</dbReference>
<evidence type="ECO:0000259" key="9">
    <source>
        <dbReference type="Pfam" id="PF13632"/>
    </source>
</evidence>
<keyword evidence="3" id="KW-0808">Transferase</keyword>
<evidence type="ECO:0000256" key="4">
    <source>
        <dbReference type="ARBA" id="ARBA00022692"/>
    </source>
</evidence>
<evidence type="ECO:0000313" key="10">
    <source>
        <dbReference type="EMBL" id="MBI1621053.1"/>
    </source>
</evidence>
<evidence type="ECO:0000256" key="6">
    <source>
        <dbReference type="ARBA" id="ARBA00023136"/>
    </source>
</evidence>
<keyword evidence="5 8" id="KW-1133">Transmembrane helix</keyword>
<feature type="transmembrane region" description="Helical" evidence="8">
    <location>
        <begin position="507"/>
        <end position="525"/>
    </location>
</feature>
<keyword evidence="4 8" id="KW-0812">Transmembrane</keyword>
<reference evidence="10 11" key="1">
    <citation type="submission" date="2020-10" db="EMBL/GenBank/DDBJ databases">
        <title>Aquamicrobium zhengzhouensis sp. nov., a exopolysaccharide producing bacterium isolated from farmland soil.</title>
        <authorList>
            <person name="Wang X."/>
        </authorList>
    </citation>
    <scope>NUCLEOTIDE SEQUENCE [LARGE SCALE GENOMIC DNA]</scope>
    <source>
        <strain evidence="11">cd-1</strain>
    </source>
</reference>
<feature type="transmembrane region" description="Helical" evidence="8">
    <location>
        <begin position="481"/>
        <end position="500"/>
    </location>
</feature>
<dbReference type="InterPro" id="IPR001173">
    <property type="entry name" value="Glyco_trans_2-like"/>
</dbReference>
<name>A0ABS0SF38_9HYPH</name>
<protein>
    <submittedName>
        <fullName evidence="10">Glycosyltransferase</fullName>
    </submittedName>
</protein>
<proteinExistence type="predicted"/>
<evidence type="ECO:0000256" key="5">
    <source>
        <dbReference type="ARBA" id="ARBA00022989"/>
    </source>
</evidence>
<dbReference type="PANTHER" id="PTHR43867">
    <property type="entry name" value="CELLULOSE SYNTHASE CATALYTIC SUBUNIT A [UDP-FORMING]"/>
    <property type="match status" value="1"/>
</dbReference>
<keyword evidence="11" id="KW-1185">Reference proteome</keyword>
<feature type="domain" description="Glycosyltransferase 2-like" evidence="9">
    <location>
        <begin position="297"/>
        <end position="498"/>
    </location>
</feature>
<accession>A0ABS0SF38</accession>
<evidence type="ECO:0000256" key="2">
    <source>
        <dbReference type="ARBA" id="ARBA00022676"/>
    </source>
</evidence>
<gene>
    <name evidence="10" type="ORF">IOD40_10310</name>
</gene>